<protein>
    <submittedName>
        <fullName evidence="1">Protein of uncharacterized function (DUF1703)</fullName>
    </submittedName>
</protein>
<dbReference type="AlphaFoldDB" id="A0A2X0V736"/>
<organism evidence="1 2">
    <name type="scientific">Anaerobiospirillum thomasii</name>
    <dbReference type="NCBI Taxonomy" id="179995"/>
    <lineage>
        <taxon>Bacteria</taxon>
        <taxon>Pseudomonadati</taxon>
        <taxon>Pseudomonadota</taxon>
        <taxon>Gammaproteobacteria</taxon>
        <taxon>Aeromonadales</taxon>
        <taxon>Succinivibrionaceae</taxon>
        <taxon>Anaerobiospirillum</taxon>
    </lineage>
</organism>
<accession>A0A2X0V736</accession>
<gene>
    <name evidence="1" type="ORF">NCTC13093_01673</name>
</gene>
<keyword evidence="2" id="KW-1185">Reference proteome</keyword>
<sequence>MLINFISVRDTASEGNYHIFLLTVLSMFSGTNFQVESNQESGKGYYDLSLRDRQLKTCVIIETKKLPSEAQDNEIEGMSRQALAQIENKDYATDAREDGYNIIKYGIVFFGKACYIAKG</sequence>
<reference evidence="1 2" key="1">
    <citation type="submission" date="2018-06" db="EMBL/GenBank/DDBJ databases">
        <authorList>
            <consortium name="Pathogen Informatics"/>
            <person name="Doyle S."/>
        </authorList>
    </citation>
    <scope>NUCLEOTIDE SEQUENCE [LARGE SCALE GENOMIC DNA]</scope>
    <source>
        <strain evidence="1 2">NCTC13093</strain>
    </source>
</reference>
<proteinExistence type="predicted"/>
<dbReference type="Proteomes" id="UP000250086">
    <property type="component" value="Unassembled WGS sequence"/>
</dbReference>
<dbReference type="RefSeq" id="WP_113744359.1">
    <property type="nucleotide sequence ID" value="NZ_UAPV01000001.1"/>
</dbReference>
<dbReference type="Pfam" id="PF08011">
    <property type="entry name" value="PDDEXK_9"/>
    <property type="match status" value="1"/>
</dbReference>
<evidence type="ECO:0000313" key="2">
    <source>
        <dbReference type="Proteomes" id="UP000250086"/>
    </source>
</evidence>
<name>A0A2X0V736_9GAMM</name>
<dbReference type="EMBL" id="UAPV01000001">
    <property type="protein sequence ID" value="SPT70264.1"/>
    <property type="molecule type" value="Genomic_DNA"/>
</dbReference>
<dbReference type="InterPro" id="IPR012547">
    <property type="entry name" value="PDDEXK_9"/>
</dbReference>
<evidence type="ECO:0000313" key="1">
    <source>
        <dbReference type="EMBL" id="SPT70264.1"/>
    </source>
</evidence>